<keyword evidence="3" id="KW-1185">Reference proteome</keyword>
<dbReference type="AlphaFoldDB" id="A0A1B7N8U5"/>
<gene>
    <name evidence="2" type="ORF">K503DRAFT_780783</name>
</gene>
<name>A0A1B7N8U5_9AGAM</name>
<feature type="domain" description="C2" evidence="1">
    <location>
        <begin position="238"/>
        <end position="309"/>
    </location>
</feature>
<evidence type="ECO:0000259" key="1">
    <source>
        <dbReference type="Pfam" id="PF00168"/>
    </source>
</evidence>
<evidence type="ECO:0000313" key="2">
    <source>
        <dbReference type="EMBL" id="OAX41286.1"/>
    </source>
</evidence>
<reference evidence="2 3" key="1">
    <citation type="submission" date="2016-06" db="EMBL/GenBank/DDBJ databases">
        <title>Comparative genomics of the ectomycorrhizal sister species Rhizopogon vinicolor and Rhizopogon vesiculosus (Basidiomycota: Boletales) reveals a divergence of the mating type B locus.</title>
        <authorList>
            <consortium name="DOE Joint Genome Institute"/>
            <person name="Mujic A.B."/>
            <person name="Kuo A."/>
            <person name="Tritt A."/>
            <person name="Lipzen A."/>
            <person name="Chen C."/>
            <person name="Johnson J."/>
            <person name="Sharma A."/>
            <person name="Barry K."/>
            <person name="Grigoriev I.V."/>
            <person name="Spatafora J.W."/>
        </authorList>
    </citation>
    <scope>NUCLEOTIDE SEQUENCE [LARGE SCALE GENOMIC DNA]</scope>
    <source>
        <strain evidence="2 3">AM-OR11-026</strain>
    </source>
</reference>
<feature type="domain" description="C2" evidence="1">
    <location>
        <begin position="87"/>
        <end position="151"/>
    </location>
</feature>
<organism evidence="2 3">
    <name type="scientific">Rhizopogon vinicolor AM-OR11-026</name>
    <dbReference type="NCBI Taxonomy" id="1314800"/>
    <lineage>
        <taxon>Eukaryota</taxon>
        <taxon>Fungi</taxon>
        <taxon>Dikarya</taxon>
        <taxon>Basidiomycota</taxon>
        <taxon>Agaricomycotina</taxon>
        <taxon>Agaricomycetes</taxon>
        <taxon>Agaricomycetidae</taxon>
        <taxon>Boletales</taxon>
        <taxon>Suillineae</taxon>
        <taxon>Rhizopogonaceae</taxon>
        <taxon>Rhizopogon</taxon>
    </lineage>
</organism>
<dbReference type="EMBL" id="KV448185">
    <property type="protein sequence ID" value="OAX41286.1"/>
    <property type="molecule type" value="Genomic_DNA"/>
</dbReference>
<accession>A0A1B7N8U5</accession>
<sequence length="423" mass="47304">MSTTLPYLPRRELLPTFSNHQCTSSHAHAETDSSSNFRIHTAFGGAALQQRNIVMASQLDPDVYGVQVYDIDLHHLPKIGWLDVDHQFYVKISIDDGTTRLTSQEKPSSMPWTGKHAFDVRDSTILTLKVFAHRKHHPDQYIGMVQGRVEQFLEYPGAVIEQLTGSKEERLRASLEFKIASIVGLGRPAQRPNDPQNGDYVNGLRSSHSHLDAVPPAVQIFDIDLHHLPRIGLVSAEKRQFYVHTFVDERNHESAGTTAEKLHSLPWTTKLQLNVRASSTISFKVFAKRLVHEDEYIGMVRERVSTLLAHPGTKIYRLVSSEGHDDKIPLRASMEFKVVPLNHAIEDRTSQLAENQLAQETDDISSMPGAGGDGLIGQLNEHIQQAAGVVAVASVFPPLLKKIDIFVQLAGRIRKTLIFLTHP</sequence>
<dbReference type="Proteomes" id="UP000092154">
    <property type="component" value="Unassembled WGS sequence"/>
</dbReference>
<dbReference type="OrthoDB" id="2692130at2759"/>
<evidence type="ECO:0000313" key="3">
    <source>
        <dbReference type="Proteomes" id="UP000092154"/>
    </source>
</evidence>
<proteinExistence type="predicted"/>
<dbReference type="Pfam" id="PF00168">
    <property type="entry name" value="C2"/>
    <property type="match status" value="2"/>
</dbReference>
<dbReference type="InParanoid" id="A0A1B7N8U5"/>
<protein>
    <recommendedName>
        <fullName evidence="1">C2 domain-containing protein</fullName>
    </recommendedName>
</protein>
<dbReference type="InterPro" id="IPR000008">
    <property type="entry name" value="C2_dom"/>
</dbReference>